<gene>
    <name evidence="1" type="ORF">S01H1_08108</name>
</gene>
<evidence type="ECO:0000313" key="1">
    <source>
        <dbReference type="EMBL" id="GAF73917.1"/>
    </source>
</evidence>
<feature type="non-terminal residue" evidence="1">
    <location>
        <position position="66"/>
    </location>
</feature>
<dbReference type="EMBL" id="BARS01004158">
    <property type="protein sequence ID" value="GAF73917.1"/>
    <property type="molecule type" value="Genomic_DNA"/>
</dbReference>
<dbReference type="AlphaFoldDB" id="X0SDB7"/>
<accession>X0SDB7</accession>
<proteinExistence type="predicted"/>
<name>X0SDB7_9ZZZZ</name>
<protein>
    <submittedName>
        <fullName evidence="1">Uncharacterized protein</fullName>
    </submittedName>
</protein>
<organism evidence="1">
    <name type="scientific">marine sediment metagenome</name>
    <dbReference type="NCBI Taxonomy" id="412755"/>
    <lineage>
        <taxon>unclassified sequences</taxon>
        <taxon>metagenomes</taxon>
        <taxon>ecological metagenomes</taxon>
    </lineage>
</organism>
<sequence>MVEPKDKLAMGFKPGYIMNYCTGEVAEYNPETNPPFYTIIFPVDKFLNPYNHIDYTGPYESHEYIP</sequence>
<reference evidence="1" key="1">
    <citation type="journal article" date="2014" name="Front. Microbiol.">
        <title>High frequency of phylogenetically diverse reductive dehalogenase-homologous genes in deep subseafloor sedimentary metagenomes.</title>
        <authorList>
            <person name="Kawai M."/>
            <person name="Futagami T."/>
            <person name="Toyoda A."/>
            <person name="Takaki Y."/>
            <person name="Nishi S."/>
            <person name="Hori S."/>
            <person name="Arai W."/>
            <person name="Tsubouchi T."/>
            <person name="Morono Y."/>
            <person name="Uchiyama I."/>
            <person name="Ito T."/>
            <person name="Fujiyama A."/>
            <person name="Inagaki F."/>
            <person name="Takami H."/>
        </authorList>
    </citation>
    <scope>NUCLEOTIDE SEQUENCE</scope>
    <source>
        <strain evidence="1">Expedition CK06-06</strain>
    </source>
</reference>
<comment type="caution">
    <text evidence="1">The sequence shown here is derived from an EMBL/GenBank/DDBJ whole genome shotgun (WGS) entry which is preliminary data.</text>
</comment>